<evidence type="ECO:0000313" key="4">
    <source>
        <dbReference type="Proteomes" id="UP000328092"/>
    </source>
</evidence>
<dbReference type="InterPro" id="IPR036291">
    <property type="entry name" value="NAD(P)-bd_dom_sf"/>
</dbReference>
<keyword evidence="4" id="KW-1185">Reference proteome</keyword>
<dbReference type="Gene3D" id="3.40.50.720">
    <property type="entry name" value="NAD(P)-binding Rossmann-like Domain"/>
    <property type="match status" value="1"/>
</dbReference>
<dbReference type="SUPFAM" id="SSF51735">
    <property type="entry name" value="NAD(P)-binding Rossmann-fold domains"/>
    <property type="match status" value="1"/>
</dbReference>
<proteinExistence type="inferred from homology"/>
<evidence type="ECO:0000256" key="1">
    <source>
        <dbReference type="ARBA" id="ARBA00006484"/>
    </source>
</evidence>
<comment type="caution">
    <text evidence="3">The sequence shown here is derived from an EMBL/GenBank/DDBJ whole genome shotgun (WGS) entry which is preliminary data.</text>
</comment>
<dbReference type="RefSeq" id="WP_139858841.1">
    <property type="nucleotide sequence ID" value="NZ_CAADFC020000006.1"/>
</dbReference>
<dbReference type="FunFam" id="3.40.50.720:FF:000084">
    <property type="entry name" value="Short-chain dehydrogenase reductase"/>
    <property type="match status" value="1"/>
</dbReference>
<dbReference type="PRINTS" id="PR00081">
    <property type="entry name" value="GDHRDH"/>
</dbReference>
<dbReference type="CDD" id="cd05233">
    <property type="entry name" value="SDR_c"/>
    <property type="match status" value="1"/>
</dbReference>
<keyword evidence="2 3" id="KW-0560">Oxidoreductase</keyword>
<dbReference type="Pfam" id="PF13561">
    <property type="entry name" value="adh_short_C2"/>
    <property type="match status" value="1"/>
</dbReference>
<gene>
    <name evidence="3" type="primary">bacC_2</name>
    <name evidence="3" type="ORF">CI1B_20470</name>
</gene>
<name>A0A508T2B5_9BRAD</name>
<dbReference type="Proteomes" id="UP000328092">
    <property type="component" value="Unassembled WGS sequence"/>
</dbReference>
<organism evidence="3 4">
    <name type="scientific">Bradyrhizobium ivorense</name>
    <dbReference type="NCBI Taxonomy" id="2511166"/>
    <lineage>
        <taxon>Bacteria</taxon>
        <taxon>Pseudomonadati</taxon>
        <taxon>Pseudomonadota</taxon>
        <taxon>Alphaproteobacteria</taxon>
        <taxon>Hyphomicrobiales</taxon>
        <taxon>Nitrobacteraceae</taxon>
        <taxon>Bradyrhizobium</taxon>
    </lineage>
</organism>
<dbReference type="AlphaFoldDB" id="A0A508T2B5"/>
<accession>A0A508T2B5</accession>
<protein>
    <submittedName>
        <fullName evidence="3">Dihydroanticapsin 7-dehydrogenase</fullName>
        <ecNumber evidence="3">1.1.1.385</ecNumber>
    </submittedName>
</protein>
<evidence type="ECO:0000313" key="3">
    <source>
        <dbReference type="EMBL" id="VIO68286.1"/>
    </source>
</evidence>
<dbReference type="OrthoDB" id="9803333at2"/>
<dbReference type="EC" id="1.1.1.385" evidence="3"/>
<dbReference type="PANTHER" id="PTHR43477:SF1">
    <property type="entry name" value="DIHYDROANTICAPSIN 7-DEHYDROGENASE"/>
    <property type="match status" value="1"/>
</dbReference>
<sequence>MLNGKTALVTGGTSGIGFATAKLLQANGARIAISGRESAALERARKLIGGDVLTLKTDVLSRDALQKMALDVRQAFGALDVFFANAGVAYVTPLAATSEAQYDGLMNTNVRSVFFSIQAVEPVMREGGSIILNTAWLNQVGVPGRAILSASKAAVRSFARTLSAELLGRRIRVNAVSPGLIETPILRGVGRSEHPGQTEDEFREYLAGASKLIPLGRLGKPEEIASAVLFLASDASSYMLGSEMVVDGGFAEL</sequence>
<dbReference type="InterPro" id="IPR051122">
    <property type="entry name" value="SDR_DHRS6-like"/>
</dbReference>
<dbReference type="EMBL" id="CAADFC020000006">
    <property type="protein sequence ID" value="VIO68286.1"/>
    <property type="molecule type" value="Genomic_DNA"/>
</dbReference>
<dbReference type="PANTHER" id="PTHR43477">
    <property type="entry name" value="DIHYDROANTICAPSIN 7-DEHYDROGENASE"/>
    <property type="match status" value="1"/>
</dbReference>
<reference evidence="3" key="1">
    <citation type="submission" date="2019-02" db="EMBL/GenBank/DDBJ databases">
        <authorList>
            <person name="Pothier F.J."/>
        </authorList>
    </citation>
    <scope>NUCLEOTIDE SEQUENCE</scope>
    <source>
        <strain evidence="3">CI-1B</strain>
    </source>
</reference>
<dbReference type="GO" id="GO:0016491">
    <property type="term" value="F:oxidoreductase activity"/>
    <property type="evidence" value="ECO:0007669"/>
    <property type="project" value="UniProtKB-KW"/>
</dbReference>
<dbReference type="InterPro" id="IPR002347">
    <property type="entry name" value="SDR_fam"/>
</dbReference>
<evidence type="ECO:0000256" key="2">
    <source>
        <dbReference type="ARBA" id="ARBA00023002"/>
    </source>
</evidence>
<comment type="similarity">
    <text evidence="1">Belongs to the short-chain dehydrogenases/reductases (SDR) family.</text>
</comment>